<gene>
    <name evidence="1" type="ORF">SAMN04515674_104224</name>
</gene>
<evidence type="ECO:0000313" key="2">
    <source>
        <dbReference type="Proteomes" id="UP000199306"/>
    </source>
</evidence>
<keyword evidence="2" id="KW-1185">Reference proteome</keyword>
<reference evidence="1 2" key="1">
    <citation type="submission" date="2016-10" db="EMBL/GenBank/DDBJ databases">
        <authorList>
            <person name="de Groot N.N."/>
        </authorList>
    </citation>
    <scope>NUCLEOTIDE SEQUENCE [LARGE SCALE GENOMIC DNA]</scope>
    <source>
        <strain evidence="2">E92,LMG 26720,CCM 7988</strain>
    </source>
</reference>
<evidence type="ECO:0000313" key="1">
    <source>
        <dbReference type="EMBL" id="SFP61499.1"/>
    </source>
</evidence>
<sequence>MLTCESNIDKISQTFEKVRSLSYNEKRNFISTEESINTLLDTINELKQSVNSKKQTIDSFVGILEQITWLNDLDETCLIKINEIISLSRDFHATLIRYYNSLAENLIAKGIARREIQNFKLSIDDLKEIIEDLESVFFYLPKMPDFQETSRILSII</sequence>
<organism evidence="1 2">
    <name type="scientific">Pseudarcicella hirudinis</name>
    <dbReference type="NCBI Taxonomy" id="1079859"/>
    <lineage>
        <taxon>Bacteria</taxon>
        <taxon>Pseudomonadati</taxon>
        <taxon>Bacteroidota</taxon>
        <taxon>Cytophagia</taxon>
        <taxon>Cytophagales</taxon>
        <taxon>Flectobacillaceae</taxon>
        <taxon>Pseudarcicella</taxon>
    </lineage>
</organism>
<dbReference type="AlphaFoldDB" id="A0A1I5RSE7"/>
<accession>A0A1I5RSE7</accession>
<dbReference type="Proteomes" id="UP000199306">
    <property type="component" value="Unassembled WGS sequence"/>
</dbReference>
<proteinExistence type="predicted"/>
<protein>
    <submittedName>
        <fullName evidence="1">Uncharacterized protein</fullName>
    </submittedName>
</protein>
<name>A0A1I5RSE7_9BACT</name>
<dbReference type="EMBL" id="FOXH01000004">
    <property type="protein sequence ID" value="SFP61499.1"/>
    <property type="molecule type" value="Genomic_DNA"/>
</dbReference>